<dbReference type="EMBL" id="JABSTU010000007">
    <property type="protein sequence ID" value="KAH8026673.1"/>
    <property type="molecule type" value="Genomic_DNA"/>
</dbReference>
<dbReference type="AlphaFoldDB" id="A0A9J6DXP0"/>
<dbReference type="Proteomes" id="UP000821866">
    <property type="component" value="Unassembled WGS sequence"/>
</dbReference>
<gene>
    <name evidence="1" type="ORF">HPB51_023913</name>
</gene>
<keyword evidence="2" id="KW-1185">Reference proteome</keyword>
<protein>
    <submittedName>
        <fullName evidence="1">Uncharacterized protein</fullName>
    </submittedName>
</protein>
<sequence length="207" mass="23636">MDKISMNDDTAMPLTYYAAASASATYMAQGGCRLRQSDYWAPEPRVFSRQPHEYVHVWLKHYDRDLKACFGDTSSMKKKAEQTLSRRAQLKLCRIVNTIMSDGDKVGHLLKGITEDVYKFLIKKKNLNNPSIFREQCRAFEALKTRKILLKFGRLDIVPTAASMNVTACEDIPLLLRRVVREELVRLQAGDAHYQCSFAACPEPPPY</sequence>
<organism evidence="1 2">
    <name type="scientific">Rhipicephalus microplus</name>
    <name type="common">Cattle tick</name>
    <name type="synonym">Boophilus microplus</name>
    <dbReference type="NCBI Taxonomy" id="6941"/>
    <lineage>
        <taxon>Eukaryota</taxon>
        <taxon>Metazoa</taxon>
        <taxon>Ecdysozoa</taxon>
        <taxon>Arthropoda</taxon>
        <taxon>Chelicerata</taxon>
        <taxon>Arachnida</taxon>
        <taxon>Acari</taxon>
        <taxon>Parasitiformes</taxon>
        <taxon>Ixodida</taxon>
        <taxon>Ixodoidea</taxon>
        <taxon>Ixodidae</taxon>
        <taxon>Rhipicephalinae</taxon>
        <taxon>Rhipicephalus</taxon>
        <taxon>Boophilus</taxon>
    </lineage>
</organism>
<evidence type="ECO:0000313" key="1">
    <source>
        <dbReference type="EMBL" id="KAH8026673.1"/>
    </source>
</evidence>
<reference evidence="1" key="1">
    <citation type="journal article" date="2020" name="Cell">
        <title>Large-Scale Comparative Analyses of Tick Genomes Elucidate Their Genetic Diversity and Vector Capacities.</title>
        <authorList>
            <consortium name="Tick Genome and Microbiome Consortium (TIGMIC)"/>
            <person name="Jia N."/>
            <person name="Wang J."/>
            <person name="Shi W."/>
            <person name="Du L."/>
            <person name="Sun Y."/>
            <person name="Zhan W."/>
            <person name="Jiang J.F."/>
            <person name="Wang Q."/>
            <person name="Zhang B."/>
            <person name="Ji P."/>
            <person name="Bell-Sakyi L."/>
            <person name="Cui X.M."/>
            <person name="Yuan T.T."/>
            <person name="Jiang B.G."/>
            <person name="Yang W.F."/>
            <person name="Lam T.T."/>
            <person name="Chang Q.C."/>
            <person name="Ding S.J."/>
            <person name="Wang X.J."/>
            <person name="Zhu J.G."/>
            <person name="Ruan X.D."/>
            <person name="Zhao L."/>
            <person name="Wei J.T."/>
            <person name="Ye R.Z."/>
            <person name="Que T.C."/>
            <person name="Du C.H."/>
            <person name="Zhou Y.H."/>
            <person name="Cheng J.X."/>
            <person name="Dai P.F."/>
            <person name="Guo W.B."/>
            <person name="Han X.H."/>
            <person name="Huang E.J."/>
            <person name="Li L.F."/>
            <person name="Wei W."/>
            <person name="Gao Y.C."/>
            <person name="Liu J.Z."/>
            <person name="Shao H.Z."/>
            <person name="Wang X."/>
            <person name="Wang C.C."/>
            <person name="Yang T.C."/>
            <person name="Huo Q.B."/>
            <person name="Li W."/>
            <person name="Chen H.Y."/>
            <person name="Chen S.E."/>
            <person name="Zhou L.G."/>
            <person name="Ni X.B."/>
            <person name="Tian J.H."/>
            <person name="Sheng Y."/>
            <person name="Liu T."/>
            <person name="Pan Y.S."/>
            <person name="Xia L.Y."/>
            <person name="Li J."/>
            <person name="Zhao F."/>
            <person name="Cao W.C."/>
        </authorList>
    </citation>
    <scope>NUCLEOTIDE SEQUENCE</scope>
    <source>
        <strain evidence="1">Rmic-2018</strain>
    </source>
</reference>
<proteinExistence type="predicted"/>
<accession>A0A9J6DXP0</accession>
<name>A0A9J6DXP0_RHIMP</name>
<evidence type="ECO:0000313" key="2">
    <source>
        <dbReference type="Proteomes" id="UP000821866"/>
    </source>
</evidence>
<reference evidence="1" key="2">
    <citation type="submission" date="2021-09" db="EMBL/GenBank/DDBJ databases">
        <authorList>
            <person name="Jia N."/>
            <person name="Wang J."/>
            <person name="Shi W."/>
            <person name="Du L."/>
            <person name="Sun Y."/>
            <person name="Zhan W."/>
            <person name="Jiang J."/>
            <person name="Wang Q."/>
            <person name="Zhang B."/>
            <person name="Ji P."/>
            <person name="Sakyi L.B."/>
            <person name="Cui X."/>
            <person name="Yuan T."/>
            <person name="Jiang B."/>
            <person name="Yang W."/>
            <person name="Lam T.T.-Y."/>
            <person name="Chang Q."/>
            <person name="Ding S."/>
            <person name="Wang X."/>
            <person name="Zhu J."/>
            <person name="Ruan X."/>
            <person name="Zhao L."/>
            <person name="Wei J."/>
            <person name="Que T."/>
            <person name="Du C."/>
            <person name="Cheng J."/>
            <person name="Dai P."/>
            <person name="Han X."/>
            <person name="Huang E."/>
            <person name="Gao Y."/>
            <person name="Liu J."/>
            <person name="Shao H."/>
            <person name="Ye R."/>
            <person name="Li L."/>
            <person name="Wei W."/>
            <person name="Wang X."/>
            <person name="Wang C."/>
            <person name="Huo Q."/>
            <person name="Li W."/>
            <person name="Guo W."/>
            <person name="Chen H."/>
            <person name="Chen S."/>
            <person name="Zhou L."/>
            <person name="Zhou L."/>
            <person name="Ni X."/>
            <person name="Tian J."/>
            <person name="Zhou Y."/>
            <person name="Sheng Y."/>
            <person name="Liu T."/>
            <person name="Pan Y."/>
            <person name="Xia L."/>
            <person name="Li J."/>
            <person name="Zhao F."/>
            <person name="Cao W."/>
        </authorList>
    </citation>
    <scope>NUCLEOTIDE SEQUENCE</scope>
    <source>
        <strain evidence="1">Rmic-2018</strain>
        <tissue evidence="1">Larvae</tissue>
    </source>
</reference>
<comment type="caution">
    <text evidence="1">The sequence shown here is derived from an EMBL/GenBank/DDBJ whole genome shotgun (WGS) entry which is preliminary data.</text>
</comment>